<dbReference type="Proteomes" id="UP001457282">
    <property type="component" value="Unassembled WGS sequence"/>
</dbReference>
<reference evidence="2 3" key="1">
    <citation type="journal article" date="2023" name="G3 (Bethesda)">
        <title>A chromosome-length genome assembly and annotation of blackberry (Rubus argutus, cv. 'Hillquist').</title>
        <authorList>
            <person name="Bruna T."/>
            <person name="Aryal R."/>
            <person name="Dudchenko O."/>
            <person name="Sargent D.J."/>
            <person name="Mead D."/>
            <person name="Buti M."/>
            <person name="Cavallini A."/>
            <person name="Hytonen T."/>
            <person name="Andres J."/>
            <person name="Pham M."/>
            <person name="Weisz D."/>
            <person name="Mascagni F."/>
            <person name="Usai G."/>
            <person name="Natali L."/>
            <person name="Bassil N."/>
            <person name="Fernandez G.E."/>
            <person name="Lomsadze A."/>
            <person name="Armour M."/>
            <person name="Olukolu B."/>
            <person name="Poorten T."/>
            <person name="Britton C."/>
            <person name="Davik J."/>
            <person name="Ashrafi H."/>
            <person name="Aiden E.L."/>
            <person name="Borodovsky M."/>
            <person name="Worthington M."/>
        </authorList>
    </citation>
    <scope>NUCLEOTIDE SEQUENCE [LARGE SCALE GENOMIC DNA]</scope>
    <source>
        <strain evidence="2">PI 553951</strain>
    </source>
</reference>
<dbReference type="PANTHER" id="PTHR31659">
    <property type="entry name" value="PROTEIN: UPF0503-LIKE PROTEIN, PUTATIVE (DUF740)-RELATED"/>
    <property type="match status" value="1"/>
</dbReference>
<evidence type="ECO:0000256" key="1">
    <source>
        <dbReference type="SAM" id="MobiDB-lite"/>
    </source>
</evidence>
<protein>
    <submittedName>
        <fullName evidence="2">Uncharacterized protein</fullName>
    </submittedName>
</protein>
<feature type="region of interest" description="Disordered" evidence="1">
    <location>
        <begin position="483"/>
        <end position="507"/>
    </location>
</feature>
<dbReference type="PANTHER" id="PTHR31659:SF0">
    <property type="entry name" value="EMB|CAB61945.1"/>
    <property type="match status" value="1"/>
</dbReference>
<dbReference type="AlphaFoldDB" id="A0AAW1XWV5"/>
<organism evidence="2 3">
    <name type="scientific">Rubus argutus</name>
    <name type="common">Southern blackberry</name>
    <dbReference type="NCBI Taxonomy" id="59490"/>
    <lineage>
        <taxon>Eukaryota</taxon>
        <taxon>Viridiplantae</taxon>
        <taxon>Streptophyta</taxon>
        <taxon>Embryophyta</taxon>
        <taxon>Tracheophyta</taxon>
        <taxon>Spermatophyta</taxon>
        <taxon>Magnoliopsida</taxon>
        <taxon>eudicotyledons</taxon>
        <taxon>Gunneridae</taxon>
        <taxon>Pentapetalae</taxon>
        <taxon>rosids</taxon>
        <taxon>fabids</taxon>
        <taxon>Rosales</taxon>
        <taxon>Rosaceae</taxon>
        <taxon>Rosoideae</taxon>
        <taxon>Rosoideae incertae sedis</taxon>
        <taxon>Rubus</taxon>
    </lineage>
</organism>
<evidence type="ECO:0000313" key="2">
    <source>
        <dbReference type="EMBL" id="KAK9940721.1"/>
    </source>
</evidence>
<keyword evidence="3" id="KW-1185">Reference proteome</keyword>
<sequence length="507" mass="57032">MTQPHHRHSTCHRHPSTPITGFCAPCLSERLAGLDSAAAPPTQNAHSGSELRRSKSCCGTRPESSAYPPEPPRRKSCDVRNRNTLSELFNIDDERKGLPRRFALDLSSQGFELKEEVVVVEDNGDEIRVSDAEFKTMKELIDLEWQKKKGNGRDLREIAGTFWETASNKVRQWRRKQKTKKLESEGLGVEKRSGRRGLRETQSEVGEYALGRRSCDTDLDPGRMSLDEPRASWDGYLTSRAYPRMTPMVSVVEDAKLNEEDGLESLERSPGGSAQTKDYYFSQTRRRRSFERSSSCAHNKGVMAGEVDELKLVSNATTELFYGAKLLITEKELMESSSSNSKSVEEDNVVGSVGIEAVCRNAASVMTNGVDPKPQKWHKRWKFWGLMQRKSQPKHGDEQESWKKLRRVANGEANASVSQKLIRSYSVSCRNSCKMVGLFSNVSSVESKGSSLQALQRNRSARYSPSNLDHGLLRFYLTPLRSHRRSESGKSRLPNNNSSPSLPKNVL</sequence>
<comment type="caution">
    <text evidence="2">The sequence shown here is derived from an EMBL/GenBank/DDBJ whole genome shotgun (WGS) entry which is preliminary data.</text>
</comment>
<feature type="region of interest" description="Disordered" evidence="1">
    <location>
        <begin position="261"/>
        <end position="280"/>
    </location>
</feature>
<accession>A0AAW1XWV5</accession>
<name>A0AAW1XWV5_RUBAR</name>
<gene>
    <name evidence="2" type="ORF">M0R45_017364</name>
</gene>
<feature type="region of interest" description="Disordered" evidence="1">
    <location>
        <begin position="37"/>
        <end position="78"/>
    </location>
</feature>
<feature type="compositionally biased region" description="Low complexity" evidence="1">
    <location>
        <begin position="493"/>
        <end position="507"/>
    </location>
</feature>
<dbReference type="InterPro" id="IPR008004">
    <property type="entry name" value="OCTOPUS-like"/>
</dbReference>
<proteinExistence type="predicted"/>
<feature type="region of interest" description="Disordered" evidence="1">
    <location>
        <begin position="177"/>
        <end position="203"/>
    </location>
</feature>
<dbReference type="EMBL" id="JBEDUW010000003">
    <property type="protein sequence ID" value="KAK9940721.1"/>
    <property type="molecule type" value="Genomic_DNA"/>
</dbReference>
<feature type="compositionally biased region" description="Basic and acidic residues" evidence="1">
    <location>
        <begin position="180"/>
        <end position="202"/>
    </location>
</feature>
<dbReference type="Pfam" id="PF05340">
    <property type="entry name" value="DUF740"/>
    <property type="match status" value="3"/>
</dbReference>
<evidence type="ECO:0000313" key="3">
    <source>
        <dbReference type="Proteomes" id="UP001457282"/>
    </source>
</evidence>